<feature type="compositionally biased region" description="Basic and acidic residues" evidence="3">
    <location>
        <begin position="1"/>
        <end position="11"/>
    </location>
</feature>
<organism evidence="4 5">
    <name type="scientific">Cotesia glomerata</name>
    <name type="common">Lepidopteran parasitic wasp</name>
    <name type="synonym">Apanteles glomeratus</name>
    <dbReference type="NCBI Taxonomy" id="32391"/>
    <lineage>
        <taxon>Eukaryota</taxon>
        <taxon>Metazoa</taxon>
        <taxon>Ecdysozoa</taxon>
        <taxon>Arthropoda</taxon>
        <taxon>Hexapoda</taxon>
        <taxon>Insecta</taxon>
        <taxon>Pterygota</taxon>
        <taxon>Neoptera</taxon>
        <taxon>Endopterygota</taxon>
        <taxon>Hymenoptera</taxon>
        <taxon>Apocrita</taxon>
        <taxon>Ichneumonoidea</taxon>
        <taxon>Braconidae</taxon>
        <taxon>Microgastrinae</taxon>
        <taxon>Cotesia</taxon>
    </lineage>
</organism>
<dbReference type="InterPro" id="IPR015943">
    <property type="entry name" value="WD40/YVTN_repeat-like_dom_sf"/>
</dbReference>
<feature type="region of interest" description="Disordered" evidence="3">
    <location>
        <begin position="1"/>
        <end position="83"/>
    </location>
</feature>
<evidence type="ECO:0000256" key="3">
    <source>
        <dbReference type="SAM" id="MobiDB-lite"/>
    </source>
</evidence>
<accession>A0AAV7IJ93</accession>
<dbReference type="InterPro" id="IPR036322">
    <property type="entry name" value="WD40_repeat_dom_sf"/>
</dbReference>
<gene>
    <name evidence="4" type="ORF">KQX54_007629</name>
</gene>
<dbReference type="GO" id="GO:0015030">
    <property type="term" value="C:Cajal body"/>
    <property type="evidence" value="ECO:0007669"/>
    <property type="project" value="TreeGrafter"/>
</dbReference>
<comment type="similarity">
    <text evidence="1">Belongs to the TCAB1 family.</text>
</comment>
<dbReference type="GO" id="GO:0003723">
    <property type="term" value="F:RNA binding"/>
    <property type="evidence" value="ECO:0007669"/>
    <property type="project" value="TreeGrafter"/>
</dbReference>
<name>A0AAV7IJ93_COTGL</name>
<protein>
    <recommendedName>
        <fullName evidence="2">WD repeat-containing protein 79</fullName>
    </recommendedName>
</protein>
<evidence type="ECO:0000256" key="2">
    <source>
        <dbReference type="ARBA" id="ARBA00041558"/>
    </source>
</evidence>
<dbReference type="Gene3D" id="2.130.10.10">
    <property type="entry name" value="YVTN repeat-like/Quinoprotein amine dehydrogenase"/>
    <property type="match status" value="1"/>
</dbReference>
<proteinExistence type="inferred from homology"/>
<dbReference type="Proteomes" id="UP000826195">
    <property type="component" value="Unassembled WGS sequence"/>
</dbReference>
<keyword evidence="5" id="KW-1185">Reference proteome</keyword>
<dbReference type="GO" id="GO:0030576">
    <property type="term" value="P:Cajal body organization"/>
    <property type="evidence" value="ECO:0007669"/>
    <property type="project" value="TreeGrafter"/>
</dbReference>
<evidence type="ECO:0000313" key="5">
    <source>
        <dbReference type="Proteomes" id="UP000826195"/>
    </source>
</evidence>
<reference evidence="4 5" key="1">
    <citation type="journal article" date="2021" name="J. Hered.">
        <title>A chromosome-level genome assembly of the parasitoid wasp, Cotesia glomerata (Hymenoptera: Braconidae).</title>
        <authorList>
            <person name="Pinto B.J."/>
            <person name="Weis J.J."/>
            <person name="Gamble T."/>
            <person name="Ode P.J."/>
            <person name="Paul R."/>
            <person name="Zaspel J.M."/>
        </authorList>
    </citation>
    <scope>NUCLEOTIDE SEQUENCE [LARGE SCALE GENOMIC DNA]</scope>
    <source>
        <strain evidence="4">CgM1</strain>
    </source>
</reference>
<dbReference type="PANTHER" id="PTHR13211:SF0">
    <property type="entry name" value="TELOMERASE CAJAL BODY PROTEIN 1"/>
    <property type="match status" value="1"/>
</dbReference>
<dbReference type="InterPro" id="IPR051150">
    <property type="entry name" value="SWT21/TCAB1_mRNA_Telomere"/>
</dbReference>
<comment type="caution">
    <text evidence="4">The sequence shown here is derived from an EMBL/GenBank/DDBJ whole genome shotgun (WGS) entry which is preliminary data.</text>
</comment>
<evidence type="ECO:0000313" key="4">
    <source>
        <dbReference type="EMBL" id="KAH0552245.1"/>
    </source>
</evidence>
<dbReference type="SUPFAM" id="SSF50978">
    <property type="entry name" value="WD40 repeat-like"/>
    <property type="match status" value="1"/>
</dbReference>
<dbReference type="InterPro" id="IPR001680">
    <property type="entry name" value="WD40_rpt"/>
</dbReference>
<dbReference type="SMART" id="SM00320">
    <property type="entry name" value="WD40"/>
    <property type="match status" value="4"/>
</dbReference>
<sequence>MDSELPSEKMVTDQILPSPDVEESKIVDSLDLPSQVIDESEINNSEKTDELAPVEVEGTEPQDSVEPKPEETSLTSPEKTDQVLEPLEAEKTEVINFYDWTQIPRLICSVAEEPATELENLTRGCSWSPDGTCLLVPSADFRIRVYELPRELYSGSMPIEPLAPLNPAFKVKEGGLVYDTCWYPWMSSWEPETCCFLSTSKETPIHLWDAFTGALRATYRAYNQVDEVEAAVSVQFAESGSVIWSGFNNVLRSFDTNRPGRQINDVFLKNDFPNTRGIISCIRDNPAMPGLIAFGTYSKCIGLYKDGPLCVLNTDSGVTQIEFSPCGTKLYSAVRRSNEFICWDLRNPGIILNSFEKRQADTNQRIQFCINNNQIISGGTDGIARIWTLDDSADTDLCPFWSVKLSDDCINGVSAHKTLPILATCAGQRFLDEDKTRDNSVKLWYCGTAAQD</sequence>
<dbReference type="PANTHER" id="PTHR13211">
    <property type="entry name" value="TELOMERASE CAJAL BODY PROTEIN 1"/>
    <property type="match status" value="1"/>
</dbReference>
<dbReference type="AlphaFoldDB" id="A0AAV7IJ93"/>
<dbReference type="EMBL" id="JAHXZJ010001492">
    <property type="protein sequence ID" value="KAH0552245.1"/>
    <property type="molecule type" value="Genomic_DNA"/>
</dbReference>
<evidence type="ECO:0000256" key="1">
    <source>
        <dbReference type="ARBA" id="ARBA00038279"/>
    </source>
</evidence>